<evidence type="ECO:0000313" key="1">
    <source>
        <dbReference type="EMBL" id="VXA57404.1"/>
    </source>
</evidence>
<proteinExistence type="predicted"/>
<protein>
    <submittedName>
        <fullName evidence="1">Uncharacterized protein</fullName>
    </submittedName>
</protein>
<dbReference type="AlphaFoldDB" id="A0A653KA87"/>
<organism evidence="1 2">
    <name type="scientific">Acinetobacter proteolyticus</name>
    <dbReference type="NCBI Taxonomy" id="1776741"/>
    <lineage>
        <taxon>Bacteria</taxon>
        <taxon>Pseudomonadati</taxon>
        <taxon>Pseudomonadota</taxon>
        <taxon>Gammaproteobacteria</taxon>
        <taxon>Moraxellales</taxon>
        <taxon>Moraxellaceae</taxon>
        <taxon>Acinetobacter</taxon>
    </lineage>
</organism>
<dbReference type="EMBL" id="CABWKZ010000034">
    <property type="protein sequence ID" value="VXA57404.1"/>
    <property type="molecule type" value="Genomic_DNA"/>
</dbReference>
<accession>A0A653KA87</accession>
<sequence>MAFSFALVRENRQGWRLNYIYKNVGLYCISILVTLEGNQKLGGMYASFICYFR</sequence>
<evidence type="ECO:0000313" key="2">
    <source>
        <dbReference type="Proteomes" id="UP000430404"/>
    </source>
</evidence>
<reference evidence="1 2" key="1">
    <citation type="submission" date="2019-10" db="EMBL/GenBank/DDBJ databases">
        <authorList>
            <person name="Karimi E."/>
        </authorList>
    </citation>
    <scope>NUCLEOTIDE SEQUENCE [LARGE SCALE GENOMIC DNA]</scope>
    <source>
        <strain evidence="1">Acinetobacter sp. 8BE</strain>
    </source>
</reference>
<gene>
    <name evidence="1" type="ORF">ACI8B_40029</name>
</gene>
<name>A0A653KA87_9GAMM</name>
<dbReference type="Proteomes" id="UP000430404">
    <property type="component" value="Unassembled WGS sequence"/>
</dbReference>